<accession>A0A8S1WI07</accession>
<feature type="transmembrane region" description="Helical" evidence="1">
    <location>
        <begin position="77"/>
        <end position="96"/>
    </location>
</feature>
<evidence type="ECO:0000313" key="2">
    <source>
        <dbReference type="EMBL" id="CAD8188621.1"/>
    </source>
</evidence>
<dbReference type="Proteomes" id="UP000689195">
    <property type="component" value="Unassembled WGS sequence"/>
</dbReference>
<evidence type="ECO:0000256" key="1">
    <source>
        <dbReference type="SAM" id="Phobius"/>
    </source>
</evidence>
<dbReference type="EMBL" id="CAJJDO010000092">
    <property type="protein sequence ID" value="CAD8188621.1"/>
    <property type="molecule type" value="Genomic_DNA"/>
</dbReference>
<name>A0A8S1WI07_9CILI</name>
<protein>
    <recommendedName>
        <fullName evidence="4">Transmembrane protein</fullName>
    </recommendedName>
</protein>
<organism evidence="2 3">
    <name type="scientific">Paramecium pentaurelia</name>
    <dbReference type="NCBI Taxonomy" id="43138"/>
    <lineage>
        <taxon>Eukaryota</taxon>
        <taxon>Sar</taxon>
        <taxon>Alveolata</taxon>
        <taxon>Ciliophora</taxon>
        <taxon>Intramacronucleata</taxon>
        <taxon>Oligohymenophorea</taxon>
        <taxon>Peniculida</taxon>
        <taxon>Parameciidae</taxon>
        <taxon>Paramecium</taxon>
    </lineage>
</organism>
<keyword evidence="1" id="KW-0812">Transmembrane</keyword>
<evidence type="ECO:0000313" key="3">
    <source>
        <dbReference type="Proteomes" id="UP000689195"/>
    </source>
</evidence>
<keyword evidence="1" id="KW-1133">Transmembrane helix</keyword>
<reference evidence="2" key="1">
    <citation type="submission" date="2021-01" db="EMBL/GenBank/DDBJ databases">
        <authorList>
            <consortium name="Genoscope - CEA"/>
            <person name="William W."/>
        </authorList>
    </citation>
    <scope>NUCLEOTIDE SEQUENCE</scope>
</reference>
<proteinExistence type="predicted"/>
<sequence length="115" mass="14241">MYNKAIKYNHENPVYYKYIYPFLFHYKQLLLQKIQIKLMMHQNILNQLFRKIQKNHIFQSQKSNLLKKNQNYFNKPLNTLIILLVLMLKIQIIIIMKRICDQMMSKFMFIAQQKR</sequence>
<keyword evidence="3" id="KW-1185">Reference proteome</keyword>
<dbReference type="AlphaFoldDB" id="A0A8S1WI07"/>
<keyword evidence="1" id="KW-0472">Membrane</keyword>
<comment type="caution">
    <text evidence="2">The sequence shown here is derived from an EMBL/GenBank/DDBJ whole genome shotgun (WGS) entry which is preliminary data.</text>
</comment>
<gene>
    <name evidence="2" type="ORF">PPENT_87.1.T0920004</name>
</gene>
<evidence type="ECO:0008006" key="4">
    <source>
        <dbReference type="Google" id="ProtNLM"/>
    </source>
</evidence>